<dbReference type="GO" id="GO:0005737">
    <property type="term" value="C:cytoplasm"/>
    <property type="evidence" value="ECO:0007669"/>
    <property type="project" value="InterPro"/>
</dbReference>
<dbReference type="GO" id="GO:0000287">
    <property type="term" value="F:magnesium ion binding"/>
    <property type="evidence" value="ECO:0007669"/>
    <property type="project" value="InterPro"/>
</dbReference>
<evidence type="ECO:0000256" key="1">
    <source>
        <dbReference type="ARBA" id="ARBA00001946"/>
    </source>
</evidence>
<accession>A0A1F7UNQ0</accession>
<evidence type="ECO:0000313" key="7">
    <source>
        <dbReference type="Proteomes" id="UP000176598"/>
    </source>
</evidence>
<dbReference type="GO" id="GO:0006796">
    <property type="term" value="P:phosphate-containing compound metabolic process"/>
    <property type="evidence" value="ECO:0007669"/>
    <property type="project" value="InterPro"/>
</dbReference>
<organism evidence="6 7">
    <name type="scientific">Candidatus Uhrbacteria bacterium RIFCSPHIGHO2_12_FULL_57_11</name>
    <dbReference type="NCBI Taxonomy" id="1802398"/>
    <lineage>
        <taxon>Bacteria</taxon>
        <taxon>Candidatus Uhriibacteriota</taxon>
    </lineage>
</organism>
<keyword evidence="5" id="KW-0460">Magnesium</keyword>
<protein>
    <recommendedName>
        <fullName evidence="2">inorganic diphosphatase</fullName>
        <ecNumber evidence="2">3.6.1.1</ecNumber>
    </recommendedName>
</protein>
<dbReference type="InterPro" id="IPR008162">
    <property type="entry name" value="Pyrophosphatase"/>
</dbReference>
<keyword evidence="3" id="KW-0479">Metal-binding</keyword>
<evidence type="ECO:0000256" key="4">
    <source>
        <dbReference type="ARBA" id="ARBA00022801"/>
    </source>
</evidence>
<name>A0A1F7UNQ0_9BACT</name>
<sequence>MEVFIENERGSLIKNLYNEKSLEFQKNVGVSRPYPYPYGFIIGTTSGDGDNLDCFILTDKPIAPGTTVEVEPIGMYEQVEDNEQDPKILAALPGELPVIDERLQSEFREFTAHVFDHIPDKKISVGRFFGKSEALELVRRSADV</sequence>
<evidence type="ECO:0000256" key="2">
    <source>
        <dbReference type="ARBA" id="ARBA00012146"/>
    </source>
</evidence>
<reference evidence="6 7" key="1">
    <citation type="journal article" date="2016" name="Nat. Commun.">
        <title>Thousands of microbial genomes shed light on interconnected biogeochemical processes in an aquifer system.</title>
        <authorList>
            <person name="Anantharaman K."/>
            <person name="Brown C.T."/>
            <person name="Hug L.A."/>
            <person name="Sharon I."/>
            <person name="Castelle C.J."/>
            <person name="Probst A.J."/>
            <person name="Thomas B.C."/>
            <person name="Singh A."/>
            <person name="Wilkins M.J."/>
            <person name="Karaoz U."/>
            <person name="Brodie E.L."/>
            <person name="Williams K.H."/>
            <person name="Hubbard S.S."/>
            <person name="Banfield J.F."/>
        </authorList>
    </citation>
    <scope>NUCLEOTIDE SEQUENCE [LARGE SCALE GENOMIC DNA]</scope>
</reference>
<gene>
    <name evidence="6" type="ORF">A3F28_01800</name>
</gene>
<dbReference type="InterPro" id="IPR036649">
    <property type="entry name" value="Pyrophosphatase_sf"/>
</dbReference>
<comment type="caution">
    <text evidence="6">The sequence shown here is derived from an EMBL/GenBank/DDBJ whole genome shotgun (WGS) entry which is preliminary data.</text>
</comment>
<dbReference type="Gene3D" id="3.90.80.10">
    <property type="entry name" value="Inorganic pyrophosphatase"/>
    <property type="match status" value="1"/>
</dbReference>
<dbReference type="SUPFAM" id="SSF50324">
    <property type="entry name" value="Inorganic pyrophosphatase"/>
    <property type="match status" value="1"/>
</dbReference>
<evidence type="ECO:0000256" key="5">
    <source>
        <dbReference type="ARBA" id="ARBA00022842"/>
    </source>
</evidence>
<comment type="cofactor">
    <cofactor evidence="1">
        <name>Mg(2+)</name>
        <dbReference type="ChEBI" id="CHEBI:18420"/>
    </cofactor>
</comment>
<proteinExistence type="predicted"/>
<evidence type="ECO:0000313" key="6">
    <source>
        <dbReference type="EMBL" id="OGL79384.1"/>
    </source>
</evidence>
<keyword evidence="4" id="KW-0378">Hydrolase</keyword>
<dbReference type="Pfam" id="PF00719">
    <property type="entry name" value="Pyrophosphatase"/>
    <property type="match status" value="1"/>
</dbReference>
<dbReference type="EC" id="3.6.1.1" evidence="2"/>
<dbReference type="EMBL" id="MGEG01000015">
    <property type="protein sequence ID" value="OGL79384.1"/>
    <property type="molecule type" value="Genomic_DNA"/>
</dbReference>
<dbReference type="Proteomes" id="UP000176598">
    <property type="component" value="Unassembled WGS sequence"/>
</dbReference>
<dbReference type="GO" id="GO:0004427">
    <property type="term" value="F:inorganic diphosphate phosphatase activity"/>
    <property type="evidence" value="ECO:0007669"/>
    <property type="project" value="UniProtKB-EC"/>
</dbReference>
<evidence type="ECO:0000256" key="3">
    <source>
        <dbReference type="ARBA" id="ARBA00022723"/>
    </source>
</evidence>
<dbReference type="AlphaFoldDB" id="A0A1F7UNQ0"/>